<evidence type="ECO:0000313" key="1">
    <source>
        <dbReference type="EMBL" id="GGZ39110.1"/>
    </source>
</evidence>
<dbReference type="EMBL" id="BMZB01000004">
    <property type="protein sequence ID" value="GGZ39110.1"/>
    <property type="molecule type" value="Genomic_DNA"/>
</dbReference>
<dbReference type="AlphaFoldDB" id="A0A918QAD6"/>
<reference evidence="1" key="2">
    <citation type="submission" date="2020-09" db="EMBL/GenBank/DDBJ databases">
        <authorList>
            <person name="Sun Q."/>
            <person name="Kim S."/>
        </authorList>
    </citation>
    <scope>NUCLEOTIDE SEQUENCE</scope>
    <source>
        <strain evidence="1">KCTC 32296</strain>
    </source>
</reference>
<evidence type="ECO:0000313" key="2">
    <source>
        <dbReference type="Proteomes" id="UP000662572"/>
    </source>
</evidence>
<comment type="caution">
    <text evidence="1">The sequence shown here is derived from an EMBL/GenBank/DDBJ whole genome shotgun (WGS) entry which is preliminary data.</text>
</comment>
<name>A0A918QAD6_9CAUL</name>
<dbReference type="Proteomes" id="UP000662572">
    <property type="component" value="Unassembled WGS sequence"/>
</dbReference>
<gene>
    <name evidence="1" type="ORF">GCM10011273_26900</name>
</gene>
<accession>A0A918QAD6</accession>
<reference evidence="1" key="1">
    <citation type="journal article" date="2014" name="Int. J. Syst. Evol. Microbiol.">
        <title>Complete genome sequence of Corynebacterium casei LMG S-19264T (=DSM 44701T), isolated from a smear-ripened cheese.</title>
        <authorList>
            <consortium name="US DOE Joint Genome Institute (JGI-PGF)"/>
            <person name="Walter F."/>
            <person name="Albersmeier A."/>
            <person name="Kalinowski J."/>
            <person name="Ruckert C."/>
        </authorList>
    </citation>
    <scope>NUCLEOTIDE SEQUENCE</scope>
    <source>
        <strain evidence="1">KCTC 32296</strain>
    </source>
</reference>
<proteinExistence type="predicted"/>
<protein>
    <submittedName>
        <fullName evidence="1">Uncharacterized protein</fullName>
    </submittedName>
</protein>
<organism evidence="1 2">
    <name type="scientific">Asticcacaulis endophyticus</name>
    <dbReference type="NCBI Taxonomy" id="1395890"/>
    <lineage>
        <taxon>Bacteria</taxon>
        <taxon>Pseudomonadati</taxon>
        <taxon>Pseudomonadota</taxon>
        <taxon>Alphaproteobacteria</taxon>
        <taxon>Caulobacterales</taxon>
        <taxon>Caulobacteraceae</taxon>
        <taxon>Asticcacaulis</taxon>
    </lineage>
</organism>
<sequence>MAIFTKDGLTLLPEIMDRAILTSNLIDEPLKGRAQITDFLRALETIYVSATDIYRAETHITEIIVTRVLLATGTRLTVIIIGTRDCDGWISGIAMDHQPHSNIAGISRLLSALMSPTPT</sequence>
<keyword evidence="2" id="KW-1185">Reference proteome</keyword>